<dbReference type="Proteomes" id="UP000826651">
    <property type="component" value="Unassembled WGS sequence"/>
</dbReference>
<organism evidence="5 6">
    <name type="scientific">Occultella gossypii</name>
    <dbReference type="NCBI Taxonomy" id="2800820"/>
    <lineage>
        <taxon>Bacteria</taxon>
        <taxon>Bacillati</taxon>
        <taxon>Actinomycetota</taxon>
        <taxon>Actinomycetes</taxon>
        <taxon>Micrococcales</taxon>
        <taxon>Ruaniaceae</taxon>
        <taxon>Occultella</taxon>
    </lineage>
</organism>
<keyword evidence="2 3" id="KW-0378">Hydrolase</keyword>
<evidence type="ECO:0000259" key="4">
    <source>
        <dbReference type="Pfam" id="PF00135"/>
    </source>
</evidence>
<dbReference type="SUPFAM" id="SSF53474">
    <property type="entry name" value="alpha/beta-Hydrolases"/>
    <property type="match status" value="1"/>
</dbReference>
<dbReference type="Gene3D" id="3.40.50.1820">
    <property type="entry name" value="alpha/beta hydrolase"/>
    <property type="match status" value="1"/>
</dbReference>
<sequence length="545" mass="57475">MTTPQPIHTPSRGPAFSMMTIMALVLAVAAAVGVAAPATAGPGRTVVQTDVGLVRGTLDHGATRTFQGIPYAAPPVGELRWRNPEPADPWRGVRDATTPGPACAQNEGELPEGSASEDCLYLNVTTPATPTDEPRPVIVWLHGGGFFMGAGHNYDPSRLATRGDAVVVTINYRLGMFGFLGLPGLADSGTFGLADQQAAMAWVQRNAAAFGGDPDNVTLAGQSAGAVSTCAQLASPGAAGLFDRAIMQSGSCDLAWLANTVYKGQPADNILLPVETIQERGRALATDLGCVSDDQAAVLECLRALPVETLKQVMDGFIQPAYGTDLLPVEPSEAFATGAFNRVPVLSGHTRDESTLEVVTYEGGAAPMSEQTYQEVMTETFGDDRAAVEEVYPRSEYESGAAAWAAIATDSKWASGQYETSLALSRFVPVHQYEFSDPAPPFSSPAPMTMGAYHTSDLWSFFALSGEEPTFTAEQQQLSDQMIDYWAAFAATGDPGAADGPVWPTFDGAASTPYVQSLAPGAIEAVDVAAEHHLAFWRRHQPANG</sequence>
<accession>A0ABS7SDB6</accession>
<dbReference type="EC" id="3.1.1.-" evidence="3"/>
<dbReference type="InterPro" id="IPR002018">
    <property type="entry name" value="CarbesteraseB"/>
</dbReference>
<evidence type="ECO:0000313" key="6">
    <source>
        <dbReference type="Proteomes" id="UP000826651"/>
    </source>
</evidence>
<evidence type="ECO:0000256" key="3">
    <source>
        <dbReference type="RuleBase" id="RU361235"/>
    </source>
</evidence>
<reference evidence="5 6" key="1">
    <citation type="submission" date="2021-04" db="EMBL/GenBank/DDBJ databases">
        <title>Ruania sp. nov., isolated from sandy soil of mangrove forest.</title>
        <authorList>
            <person name="Ge X."/>
            <person name="Huang R."/>
            <person name="Liu W."/>
        </authorList>
    </citation>
    <scope>NUCLEOTIDE SEQUENCE [LARGE SCALE GENOMIC DNA]</scope>
    <source>
        <strain evidence="5 6">N2-46</strain>
    </source>
</reference>
<dbReference type="InterPro" id="IPR019826">
    <property type="entry name" value="Carboxylesterase_B_AS"/>
</dbReference>
<proteinExistence type="inferred from homology"/>
<dbReference type="EMBL" id="JAGSHT010000018">
    <property type="protein sequence ID" value="MBZ2198349.1"/>
    <property type="molecule type" value="Genomic_DNA"/>
</dbReference>
<feature type="signal peptide" evidence="3">
    <location>
        <begin position="1"/>
        <end position="40"/>
    </location>
</feature>
<dbReference type="Pfam" id="PF00135">
    <property type="entry name" value="COesterase"/>
    <property type="match status" value="1"/>
</dbReference>
<protein>
    <recommendedName>
        <fullName evidence="3">Carboxylic ester hydrolase</fullName>
        <ecNumber evidence="3">3.1.1.-</ecNumber>
    </recommendedName>
</protein>
<comment type="caution">
    <text evidence="5">The sequence shown here is derived from an EMBL/GenBank/DDBJ whole genome shotgun (WGS) entry which is preliminary data.</text>
</comment>
<keyword evidence="3" id="KW-0732">Signal</keyword>
<evidence type="ECO:0000256" key="1">
    <source>
        <dbReference type="ARBA" id="ARBA00005964"/>
    </source>
</evidence>
<dbReference type="PANTHER" id="PTHR11559">
    <property type="entry name" value="CARBOXYLESTERASE"/>
    <property type="match status" value="1"/>
</dbReference>
<name>A0ABS7SDB6_9MICO</name>
<evidence type="ECO:0000256" key="2">
    <source>
        <dbReference type="ARBA" id="ARBA00022801"/>
    </source>
</evidence>
<dbReference type="InterPro" id="IPR050309">
    <property type="entry name" value="Type-B_Carboxylest/Lipase"/>
</dbReference>
<evidence type="ECO:0000313" key="5">
    <source>
        <dbReference type="EMBL" id="MBZ2198349.1"/>
    </source>
</evidence>
<keyword evidence="6" id="KW-1185">Reference proteome</keyword>
<feature type="domain" description="Carboxylesterase type B" evidence="4">
    <location>
        <begin position="45"/>
        <end position="520"/>
    </location>
</feature>
<comment type="similarity">
    <text evidence="1 3">Belongs to the type-B carboxylesterase/lipase family.</text>
</comment>
<dbReference type="InterPro" id="IPR029058">
    <property type="entry name" value="AB_hydrolase_fold"/>
</dbReference>
<dbReference type="RefSeq" id="WP_223409066.1">
    <property type="nucleotide sequence ID" value="NZ_JAGSHT010000018.1"/>
</dbReference>
<gene>
    <name evidence="5" type="ORF">KCQ71_19520</name>
</gene>
<dbReference type="PROSITE" id="PS00122">
    <property type="entry name" value="CARBOXYLESTERASE_B_1"/>
    <property type="match status" value="1"/>
</dbReference>
<feature type="chain" id="PRO_5044968906" description="Carboxylic ester hydrolase" evidence="3">
    <location>
        <begin position="41"/>
        <end position="545"/>
    </location>
</feature>